<proteinExistence type="predicted"/>
<evidence type="ECO:0000256" key="1">
    <source>
        <dbReference type="ARBA" id="ARBA00022630"/>
    </source>
</evidence>
<evidence type="ECO:0000313" key="5">
    <source>
        <dbReference type="Proteomes" id="UP000001294"/>
    </source>
</evidence>
<keyword evidence="1" id="KW-0285">Flavoprotein</keyword>
<dbReference type="Gene3D" id="2.40.110.10">
    <property type="entry name" value="Butyryl-CoA Dehydrogenase, subunit A, domain 2"/>
    <property type="match status" value="1"/>
</dbReference>
<dbReference type="HOGENOM" id="CLU_1251039_0_0_1"/>
<keyword evidence="5" id="KW-1185">Reference proteome</keyword>
<dbReference type="InterPro" id="IPR037069">
    <property type="entry name" value="AcylCoA_DH/ox_N_sf"/>
</dbReference>
<dbReference type="GO" id="GO:0033539">
    <property type="term" value="P:fatty acid beta-oxidation using acyl-CoA dehydrogenase"/>
    <property type="evidence" value="ECO:0007669"/>
    <property type="project" value="TreeGrafter"/>
</dbReference>
<dbReference type="EMBL" id="DS995904">
    <property type="protein sequence ID" value="EEA20459.1"/>
    <property type="molecule type" value="Genomic_DNA"/>
</dbReference>
<evidence type="ECO:0000256" key="2">
    <source>
        <dbReference type="ARBA" id="ARBA00023002"/>
    </source>
</evidence>
<dbReference type="AlphaFoldDB" id="B6QR81"/>
<reference evidence="5" key="1">
    <citation type="journal article" date="2015" name="Genome Announc.">
        <title>Genome sequence of the AIDS-associated pathogen Penicillium marneffei (ATCC18224) and its near taxonomic relative Talaromyces stipitatus (ATCC10500).</title>
        <authorList>
            <person name="Nierman W.C."/>
            <person name="Fedorova-Abrams N.D."/>
            <person name="Andrianopoulos A."/>
        </authorList>
    </citation>
    <scope>NUCLEOTIDE SEQUENCE [LARGE SCALE GENOMIC DNA]</scope>
    <source>
        <strain evidence="5">ATCC 18224 / CBS 334.59 / QM 7333</strain>
    </source>
</reference>
<dbReference type="VEuPathDB" id="FungiDB:PMAA_042960"/>
<evidence type="ECO:0000313" key="4">
    <source>
        <dbReference type="EMBL" id="EEA20459.1"/>
    </source>
</evidence>
<dbReference type="Gene3D" id="1.10.540.10">
    <property type="entry name" value="Acyl-CoA dehydrogenase/oxidase, N-terminal domain"/>
    <property type="match status" value="1"/>
</dbReference>
<keyword evidence="2" id="KW-0560">Oxidoreductase</keyword>
<dbReference type="STRING" id="441960.B6QR81"/>
<evidence type="ECO:0000259" key="3">
    <source>
        <dbReference type="Pfam" id="PF02770"/>
    </source>
</evidence>
<dbReference type="InterPro" id="IPR006091">
    <property type="entry name" value="Acyl-CoA_Oxase/DH_mid-dom"/>
</dbReference>
<dbReference type="InterPro" id="IPR009100">
    <property type="entry name" value="AcylCoA_DH/oxidase_NM_dom_sf"/>
</dbReference>
<feature type="domain" description="Acyl-CoA oxidase/dehydrogenase middle" evidence="3">
    <location>
        <begin position="32"/>
        <end position="127"/>
    </location>
</feature>
<dbReference type="GO" id="GO:0005737">
    <property type="term" value="C:cytoplasm"/>
    <property type="evidence" value="ECO:0007669"/>
    <property type="project" value="TreeGrafter"/>
</dbReference>
<dbReference type="Pfam" id="PF02770">
    <property type="entry name" value="Acyl-CoA_dh_M"/>
    <property type="match status" value="1"/>
</dbReference>
<accession>B6QR81</accession>
<dbReference type="SUPFAM" id="SSF56645">
    <property type="entry name" value="Acyl-CoA dehydrogenase NM domain-like"/>
    <property type="match status" value="1"/>
</dbReference>
<dbReference type="InterPro" id="IPR036250">
    <property type="entry name" value="AcylCo_DH-like_C"/>
</dbReference>
<dbReference type="SUPFAM" id="SSF47203">
    <property type="entry name" value="Acyl-CoA dehydrogenase C-terminal domain-like"/>
    <property type="match status" value="1"/>
</dbReference>
<dbReference type="CDD" id="cd00567">
    <property type="entry name" value="ACAD"/>
    <property type="match status" value="1"/>
</dbReference>
<gene>
    <name evidence="4" type="ORF">PMAA_042960</name>
</gene>
<dbReference type="OrthoDB" id="10254877at2759"/>
<dbReference type="GO" id="GO:0050660">
    <property type="term" value="F:flavin adenine dinucleotide binding"/>
    <property type="evidence" value="ECO:0007669"/>
    <property type="project" value="InterPro"/>
</dbReference>
<dbReference type="Gene3D" id="1.20.140.10">
    <property type="entry name" value="Butyryl-CoA Dehydrogenase, subunit A, domain 3"/>
    <property type="match status" value="1"/>
</dbReference>
<dbReference type="Proteomes" id="UP000001294">
    <property type="component" value="Unassembled WGS sequence"/>
</dbReference>
<organism evidence="4 5">
    <name type="scientific">Talaromyces marneffei (strain ATCC 18224 / CBS 334.59 / QM 7333)</name>
    <name type="common">Penicillium marneffei</name>
    <dbReference type="NCBI Taxonomy" id="441960"/>
    <lineage>
        <taxon>Eukaryota</taxon>
        <taxon>Fungi</taxon>
        <taxon>Dikarya</taxon>
        <taxon>Ascomycota</taxon>
        <taxon>Pezizomycotina</taxon>
        <taxon>Eurotiomycetes</taxon>
        <taxon>Eurotiomycetidae</taxon>
        <taxon>Eurotiales</taxon>
        <taxon>Trichocomaceae</taxon>
        <taxon>Talaromyces</taxon>
        <taxon>Talaromyces sect. Talaromyces</taxon>
    </lineage>
</organism>
<dbReference type="InterPro" id="IPR046373">
    <property type="entry name" value="Acyl-CoA_Oxase/DH_mid-dom_sf"/>
</dbReference>
<dbReference type="GO" id="GO:0003995">
    <property type="term" value="F:acyl-CoA dehydrogenase activity"/>
    <property type="evidence" value="ECO:0007669"/>
    <property type="project" value="TreeGrafter"/>
</dbReference>
<protein>
    <submittedName>
        <fullName evidence="4">Acyl-CoA dehydrogenase, putative</fullName>
    </submittedName>
</protein>
<sequence>MDYGVPPLVKHASPELQERVLPDLLTGKARCCLAITEPDAGSDVANITTVAEKSADAKEYIINRTKKWITNGIWVEHSTMAVRTGPPGSDAAGLSLLVVPLNYPSVSMRPIKDQLQPRATRQAHVALSTASDYVLKREAFSKPPVVRHRLAKAATEVESLSTWIEQFLFQMTKLKKVDGDRELGGLMAMVKVKAGMVLNECSQTAILLFGGNRMLGYNLLS</sequence>
<name>B6QR81_TALMQ</name>
<dbReference type="PANTHER" id="PTHR48083">
    <property type="entry name" value="MEDIUM-CHAIN SPECIFIC ACYL-COA DEHYDROGENASE, MITOCHONDRIAL-RELATED"/>
    <property type="match status" value="1"/>
</dbReference>
<dbReference type="PhylomeDB" id="B6QR81"/>
<dbReference type="InterPro" id="IPR050741">
    <property type="entry name" value="Acyl-CoA_dehydrogenase"/>
</dbReference>
<dbReference type="PANTHER" id="PTHR48083:SF15">
    <property type="entry name" value="ACYL-COA DEHYDROGENASE APDG"/>
    <property type="match status" value="1"/>
</dbReference>